<dbReference type="Gene3D" id="3.90.1200.10">
    <property type="match status" value="1"/>
</dbReference>
<evidence type="ECO:0000256" key="2">
    <source>
        <dbReference type="ARBA" id="ARBA00048655"/>
    </source>
</evidence>
<name>A0A9P6GCZ3_9PLEO</name>
<protein>
    <recommendedName>
        <fullName evidence="1">protein-ribulosamine 3-kinase</fullName>
        <ecNumber evidence="1">2.7.1.172</ecNumber>
    </recommendedName>
</protein>
<keyword evidence="5" id="KW-1185">Reference proteome</keyword>
<evidence type="ECO:0000256" key="1">
    <source>
        <dbReference type="ARBA" id="ARBA00011961"/>
    </source>
</evidence>
<keyword evidence="3" id="KW-0808">Transferase</keyword>
<dbReference type="EC" id="2.7.1.172" evidence="1"/>
<dbReference type="Pfam" id="PF03881">
    <property type="entry name" value="Fructosamin_kin"/>
    <property type="match status" value="1"/>
</dbReference>
<proteinExistence type="inferred from homology"/>
<comment type="catalytic activity">
    <reaction evidence="2">
        <text>N(6)-D-ribulosyl-L-lysyl-[protein] + ATP = N(6)-(3-O-phospho-D-ribulosyl)-L-lysyl-[protein] + ADP + H(+)</text>
        <dbReference type="Rhea" id="RHEA:48432"/>
        <dbReference type="Rhea" id="RHEA-COMP:12103"/>
        <dbReference type="Rhea" id="RHEA-COMP:12104"/>
        <dbReference type="ChEBI" id="CHEBI:15378"/>
        <dbReference type="ChEBI" id="CHEBI:30616"/>
        <dbReference type="ChEBI" id="CHEBI:90418"/>
        <dbReference type="ChEBI" id="CHEBI:90420"/>
        <dbReference type="ChEBI" id="CHEBI:456216"/>
        <dbReference type="EC" id="2.7.1.172"/>
    </reaction>
    <physiologicalReaction direction="left-to-right" evidence="2">
        <dbReference type="Rhea" id="RHEA:48433"/>
    </physiologicalReaction>
</comment>
<keyword evidence="3" id="KW-0418">Kinase</keyword>
<dbReference type="GO" id="GO:0102193">
    <property type="term" value="F:protein-ribulosamine 3-kinase activity"/>
    <property type="evidence" value="ECO:0007669"/>
    <property type="project" value="UniProtKB-EC"/>
</dbReference>
<reference evidence="4" key="1">
    <citation type="journal article" date="2020" name="Mol. Plant Microbe Interact.">
        <title>Genome Sequence of the Biocontrol Agent Coniothyrium minitans strain Conio (IMI 134523).</title>
        <authorList>
            <person name="Patel D."/>
            <person name="Shittu T.A."/>
            <person name="Baroncelli R."/>
            <person name="Muthumeenakshi S."/>
            <person name="Osborne T.H."/>
            <person name="Janganan T.K."/>
            <person name="Sreenivasaprasad S."/>
        </authorList>
    </citation>
    <scope>NUCLEOTIDE SEQUENCE</scope>
    <source>
        <strain evidence="4">Conio</strain>
    </source>
</reference>
<dbReference type="InterPro" id="IPR011009">
    <property type="entry name" value="Kinase-like_dom_sf"/>
</dbReference>
<dbReference type="AlphaFoldDB" id="A0A9P6GCZ3"/>
<dbReference type="EMBL" id="WJXW01000009">
    <property type="protein sequence ID" value="KAF9733302.1"/>
    <property type="molecule type" value="Genomic_DNA"/>
</dbReference>
<dbReference type="PIRSF" id="PIRSF006221">
    <property type="entry name" value="Ketosamine-3-kinase"/>
    <property type="match status" value="1"/>
</dbReference>
<sequence length="328" mass="37464">MAPAYWEVQNSPKVHEGDIELDEEIIAQLPSESTIKNCRGHGASNWNTTARIDTEKADGESQSYFLKAREFESMKLINQTVPEYAPKPLAWGKCSKPNQHFILFEFHGLQKGPPSVARFTNAVVQLHSRSLGASPTGKFGFHMNTYNGTLEQTNDWTDSWESFYIRGMQQMLKLDRKARGPSAELEKLSGPFLEKVIPRLLRPLQTKGRNITPVLIHGDLWLGNVSVQDQSGEPLMFDASAFWGHNEYELPSIRLLENDWAKECMRSYHDHIPVSEPVDDWDARSRLYAIRVIIHDSALYPDSTHFRETLIEEMGKLVDQFPEGYTDQ</sequence>
<dbReference type="GO" id="GO:0016301">
    <property type="term" value="F:kinase activity"/>
    <property type="evidence" value="ECO:0007669"/>
    <property type="project" value="UniProtKB-UniRule"/>
</dbReference>
<gene>
    <name evidence="4" type="ORF">PMIN01_08985</name>
</gene>
<evidence type="ECO:0000313" key="5">
    <source>
        <dbReference type="Proteomes" id="UP000756921"/>
    </source>
</evidence>
<dbReference type="Proteomes" id="UP000756921">
    <property type="component" value="Unassembled WGS sequence"/>
</dbReference>
<dbReference type="OrthoDB" id="5772781at2759"/>
<evidence type="ECO:0000256" key="3">
    <source>
        <dbReference type="PIRNR" id="PIRNR006221"/>
    </source>
</evidence>
<comment type="similarity">
    <text evidence="3">Belongs to the fructosamine kinase family.</text>
</comment>
<comment type="caution">
    <text evidence="4">The sequence shown here is derived from an EMBL/GenBank/DDBJ whole genome shotgun (WGS) entry which is preliminary data.</text>
</comment>
<dbReference type="SUPFAM" id="SSF56112">
    <property type="entry name" value="Protein kinase-like (PK-like)"/>
    <property type="match status" value="1"/>
</dbReference>
<dbReference type="PANTHER" id="PTHR12149:SF8">
    <property type="entry name" value="PROTEIN-RIBULOSAMINE 3-KINASE"/>
    <property type="match status" value="1"/>
</dbReference>
<dbReference type="PANTHER" id="PTHR12149">
    <property type="entry name" value="FRUCTOSAMINE 3 KINASE-RELATED PROTEIN"/>
    <property type="match status" value="1"/>
</dbReference>
<evidence type="ECO:0000313" key="4">
    <source>
        <dbReference type="EMBL" id="KAF9733302.1"/>
    </source>
</evidence>
<organism evidence="4 5">
    <name type="scientific">Paraphaeosphaeria minitans</name>
    <dbReference type="NCBI Taxonomy" id="565426"/>
    <lineage>
        <taxon>Eukaryota</taxon>
        <taxon>Fungi</taxon>
        <taxon>Dikarya</taxon>
        <taxon>Ascomycota</taxon>
        <taxon>Pezizomycotina</taxon>
        <taxon>Dothideomycetes</taxon>
        <taxon>Pleosporomycetidae</taxon>
        <taxon>Pleosporales</taxon>
        <taxon>Massarineae</taxon>
        <taxon>Didymosphaeriaceae</taxon>
        <taxon>Paraphaeosphaeria</taxon>
    </lineage>
</organism>
<dbReference type="InterPro" id="IPR016477">
    <property type="entry name" value="Fructo-/Ketosamine-3-kinase"/>
</dbReference>
<accession>A0A9P6GCZ3</accession>